<reference evidence="1" key="1">
    <citation type="submission" date="2018-05" db="EMBL/GenBank/DDBJ databases">
        <authorList>
            <person name="Lanie J.A."/>
            <person name="Ng W.-L."/>
            <person name="Kazmierczak K.M."/>
            <person name="Andrzejewski T.M."/>
            <person name="Davidsen T.M."/>
            <person name="Wayne K.J."/>
            <person name="Tettelin H."/>
            <person name="Glass J.I."/>
            <person name="Rusch D."/>
            <person name="Podicherti R."/>
            <person name="Tsui H.-C.T."/>
            <person name="Winkler M.E."/>
        </authorList>
    </citation>
    <scope>NUCLEOTIDE SEQUENCE</scope>
</reference>
<dbReference type="AlphaFoldDB" id="A0A382V1L9"/>
<evidence type="ECO:0000313" key="1">
    <source>
        <dbReference type="EMBL" id="SVD39848.1"/>
    </source>
</evidence>
<organism evidence="1">
    <name type="scientific">marine metagenome</name>
    <dbReference type="NCBI Taxonomy" id="408172"/>
    <lineage>
        <taxon>unclassified sequences</taxon>
        <taxon>metagenomes</taxon>
        <taxon>ecological metagenomes</taxon>
    </lineage>
</organism>
<name>A0A382V1L9_9ZZZZ</name>
<dbReference type="EMBL" id="UINC01148138">
    <property type="protein sequence ID" value="SVD39848.1"/>
    <property type="molecule type" value="Genomic_DNA"/>
</dbReference>
<accession>A0A382V1L9</accession>
<feature type="non-terminal residue" evidence="1">
    <location>
        <position position="36"/>
    </location>
</feature>
<protein>
    <submittedName>
        <fullName evidence="1">Uncharacterized protein</fullName>
    </submittedName>
</protein>
<proteinExistence type="predicted"/>
<sequence>MAEKQIEATELYIEAMELQTPSATIPLQDKCIVFNL</sequence>
<gene>
    <name evidence="1" type="ORF">METZ01_LOCUS392702</name>
</gene>